<keyword evidence="3" id="KW-1185">Reference proteome</keyword>
<dbReference type="Gene3D" id="3.10.180.10">
    <property type="entry name" value="2,3-Dihydroxybiphenyl 1,2-Dioxygenase, domain 1"/>
    <property type="match status" value="1"/>
</dbReference>
<evidence type="ECO:0008006" key="4">
    <source>
        <dbReference type="Google" id="ProtNLM"/>
    </source>
</evidence>
<dbReference type="InterPro" id="IPR029068">
    <property type="entry name" value="Glyas_Bleomycin-R_OHBP_Dase"/>
</dbReference>
<dbReference type="AlphaFoldDB" id="A0A139A2V3"/>
<feature type="region of interest" description="Disordered" evidence="1">
    <location>
        <begin position="1"/>
        <end position="25"/>
    </location>
</feature>
<accession>A0A139A2V3</accession>
<evidence type="ECO:0000256" key="1">
    <source>
        <dbReference type="SAM" id="MobiDB-lite"/>
    </source>
</evidence>
<dbReference type="PANTHER" id="PTHR35006">
    <property type="entry name" value="GLYOXALASE FAMILY PROTEIN (AFU_ORTHOLOGUE AFUA_5G14830)"/>
    <property type="match status" value="1"/>
</dbReference>
<evidence type="ECO:0000313" key="2">
    <source>
        <dbReference type="EMBL" id="KXS11074.1"/>
    </source>
</evidence>
<organism evidence="2 3">
    <name type="scientific">Gonapodya prolifera (strain JEL478)</name>
    <name type="common">Monoblepharis prolifera</name>
    <dbReference type="NCBI Taxonomy" id="1344416"/>
    <lineage>
        <taxon>Eukaryota</taxon>
        <taxon>Fungi</taxon>
        <taxon>Fungi incertae sedis</taxon>
        <taxon>Chytridiomycota</taxon>
        <taxon>Chytridiomycota incertae sedis</taxon>
        <taxon>Monoblepharidomycetes</taxon>
        <taxon>Monoblepharidales</taxon>
        <taxon>Gonapodyaceae</taxon>
        <taxon>Gonapodya</taxon>
    </lineage>
</organism>
<gene>
    <name evidence="2" type="ORF">M427DRAFT_506038</name>
</gene>
<name>A0A139A2V3_GONPJ</name>
<dbReference type="Proteomes" id="UP000070544">
    <property type="component" value="Unassembled WGS sequence"/>
</dbReference>
<dbReference type="PANTHER" id="PTHR35006:SF2">
    <property type="entry name" value="GLYOXALASE FAMILY PROTEIN (AFU_ORTHOLOGUE AFUA_5G14830)"/>
    <property type="match status" value="1"/>
</dbReference>
<dbReference type="SUPFAM" id="SSF54593">
    <property type="entry name" value="Glyoxalase/Bleomycin resistance protein/Dihydroxybiphenyl dioxygenase"/>
    <property type="match status" value="1"/>
</dbReference>
<proteinExistence type="predicted"/>
<dbReference type="OrthoDB" id="191139at2759"/>
<protein>
    <recommendedName>
        <fullName evidence="4">VOC domain-containing protein</fullName>
    </recommendedName>
</protein>
<sequence>MPSSTKAVNHHQTRSPFTSASDCPDSRFLDHSGAARPMRPHIAFLASKSAEVDEFYKAALGTGGRDNGPPGPRPTLQYPSGYDGTFALDPDGYNVEAMVKTRDVPKKDLYTTRNAGPHSTSLLQEAFVSFILAARSAGELSTRTVKVTTTACSPPPTRVAYHIISLTWTNEPRRTDFNVLPFTNLRIFHSNLRNHTQETKCRYKQTISHTFSSPTSSSRSSNGAPTRLEIVNVASMMAYPITKLNIDDLNFEKHYPGIFELYPMTKLSNYAFSAVQRRGSRHHRQQGGAMPGHEGACSSVYGACSVEAGEAPKGEWRLFDEYAARKDVHPVAKDEEAGRKLWEESRRGQSLILLGNSISLEVQLLQLMDSSLDPEFHSGQDIAT</sequence>
<evidence type="ECO:0000313" key="3">
    <source>
        <dbReference type="Proteomes" id="UP000070544"/>
    </source>
</evidence>
<dbReference type="Gene3D" id="3.40.50.720">
    <property type="entry name" value="NAD(P)-binding Rossmann-like Domain"/>
    <property type="match status" value="1"/>
</dbReference>
<reference evidence="2 3" key="1">
    <citation type="journal article" date="2015" name="Genome Biol. Evol.">
        <title>Phylogenomic analyses indicate that early fungi evolved digesting cell walls of algal ancestors of land plants.</title>
        <authorList>
            <person name="Chang Y."/>
            <person name="Wang S."/>
            <person name="Sekimoto S."/>
            <person name="Aerts A.L."/>
            <person name="Choi C."/>
            <person name="Clum A."/>
            <person name="LaButti K.M."/>
            <person name="Lindquist E.A."/>
            <person name="Yee Ngan C."/>
            <person name="Ohm R.A."/>
            <person name="Salamov A.A."/>
            <person name="Grigoriev I.V."/>
            <person name="Spatafora J.W."/>
            <person name="Berbee M.L."/>
        </authorList>
    </citation>
    <scope>NUCLEOTIDE SEQUENCE [LARGE SCALE GENOMIC DNA]</scope>
    <source>
        <strain evidence="2 3">JEL478</strain>
    </source>
</reference>
<dbReference type="EMBL" id="KQ965809">
    <property type="protein sequence ID" value="KXS11074.1"/>
    <property type="molecule type" value="Genomic_DNA"/>
</dbReference>